<feature type="transmembrane region" description="Helical" evidence="1">
    <location>
        <begin position="226"/>
        <end position="247"/>
    </location>
</feature>
<keyword evidence="1" id="KW-0812">Transmembrane</keyword>
<dbReference type="Proteomes" id="UP001301958">
    <property type="component" value="Unassembled WGS sequence"/>
</dbReference>
<keyword evidence="1" id="KW-0472">Membrane</keyword>
<keyword evidence="1" id="KW-1133">Transmembrane helix</keyword>
<comment type="caution">
    <text evidence="2">The sequence shown here is derived from an EMBL/GenBank/DDBJ whole genome shotgun (WGS) entry which is preliminary data.</text>
</comment>
<proteinExistence type="predicted"/>
<keyword evidence="3" id="KW-1185">Reference proteome</keyword>
<protein>
    <submittedName>
        <fullName evidence="2">Uncharacterized protein</fullName>
    </submittedName>
</protein>
<reference evidence="2" key="1">
    <citation type="journal article" date="2023" name="Mol. Phylogenet. Evol.">
        <title>Genome-scale phylogeny and comparative genomics of the fungal order Sordariales.</title>
        <authorList>
            <person name="Hensen N."/>
            <person name="Bonometti L."/>
            <person name="Westerberg I."/>
            <person name="Brannstrom I.O."/>
            <person name="Guillou S."/>
            <person name="Cros-Aarteil S."/>
            <person name="Calhoun S."/>
            <person name="Haridas S."/>
            <person name="Kuo A."/>
            <person name="Mondo S."/>
            <person name="Pangilinan J."/>
            <person name="Riley R."/>
            <person name="LaButti K."/>
            <person name="Andreopoulos B."/>
            <person name="Lipzen A."/>
            <person name="Chen C."/>
            <person name="Yan M."/>
            <person name="Daum C."/>
            <person name="Ng V."/>
            <person name="Clum A."/>
            <person name="Steindorff A."/>
            <person name="Ohm R.A."/>
            <person name="Martin F."/>
            <person name="Silar P."/>
            <person name="Natvig D.O."/>
            <person name="Lalanne C."/>
            <person name="Gautier V."/>
            <person name="Ament-Velasquez S.L."/>
            <person name="Kruys A."/>
            <person name="Hutchinson M.I."/>
            <person name="Powell A.J."/>
            <person name="Barry K."/>
            <person name="Miller A.N."/>
            <person name="Grigoriev I.V."/>
            <person name="Debuchy R."/>
            <person name="Gladieux P."/>
            <person name="Hiltunen Thoren M."/>
            <person name="Johannesson H."/>
        </authorList>
    </citation>
    <scope>NUCLEOTIDE SEQUENCE</scope>
    <source>
        <strain evidence="2">CBS 990.96</strain>
    </source>
</reference>
<gene>
    <name evidence="2" type="ORF">QBC38DRAFT_488525</name>
</gene>
<evidence type="ECO:0000256" key="1">
    <source>
        <dbReference type="SAM" id="Phobius"/>
    </source>
</evidence>
<sequence>MRPSDISLSSLSLGAFIFEFCIFRSFCSQFVPKMLQKTFFIILPILAGITTSSSNYSHVLKWSKPDFSALVQRQSGYHPEAGVCEDGNTCVDACGDGYETCPANTDLVLFCFNPRAGQKCCGNSDGRACDPGYYCTRDNSDKTWCCESNLDIAQCASQYGISALYTEASTTLTPTLTPLSQVEPSTTTTSPSTTPITTPFINSSQPINNSNQTVVTAQGSKTIRDFGLMHTFVWCFVILISTCWVLVW</sequence>
<accession>A0AAN6YU68</accession>
<organism evidence="2 3">
    <name type="scientific">Podospora fimiseda</name>
    <dbReference type="NCBI Taxonomy" id="252190"/>
    <lineage>
        <taxon>Eukaryota</taxon>
        <taxon>Fungi</taxon>
        <taxon>Dikarya</taxon>
        <taxon>Ascomycota</taxon>
        <taxon>Pezizomycotina</taxon>
        <taxon>Sordariomycetes</taxon>
        <taxon>Sordariomycetidae</taxon>
        <taxon>Sordariales</taxon>
        <taxon>Podosporaceae</taxon>
        <taxon>Podospora</taxon>
    </lineage>
</organism>
<dbReference type="AlphaFoldDB" id="A0AAN6YU68"/>
<name>A0AAN6YU68_9PEZI</name>
<dbReference type="EMBL" id="MU865442">
    <property type="protein sequence ID" value="KAK4223062.1"/>
    <property type="molecule type" value="Genomic_DNA"/>
</dbReference>
<reference evidence="2" key="2">
    <citation type="submission" date="2023-05" db="EMBL/GenBank/DDBJ databases">
        <authorList>
            <consortium name="Lawrence Berkeley National Laboratory"/>
            <person name="Steindorff A."/>
            <person name="Hensen N."/>
            <person name="Bonometti L."/>
            <person name="Westerberg I."/>
            <person name="Brannstrom I.O."/>
            <person name="Guillou S."/>
            <person name="Cros-Aarteil S."/>
            <person name="Calhoun S."/>
            <person name="Haridas S."/>
            <person name="Kuo A."/>
            <person name="Mondo S."/>
            <person name="Pangilinan J."/>
            <person name="Riley R."/>
            <person name="Labutti K."/>
            <person name="Andreopoulos B."/>
            <person name="Lipzen A."/>
            <person name="Chen C."/>
            <person name="Yanf M."/>
            <person name="Daum C."/>
            <person name="Ng V."/>
            <person name="Clum A."/>
            <person name="Ohm R."/>
            <person name="Martin F."/>
            <person name="Silar P."/>
            <person name="Natvig D."/>
            <person name="Lalanne C."/>
            <person name="Gautier V."/>
            <person name="Ament-Velasquez S.L."/>
            <person name="Kruys A."/>
            <person name="Hutchinson M.I."/>
            <person name="Powell A.J."/>
            <person name="Barry K."/>
            <person name="Miller A.N."/>
            <person name="Grigoriev I.V."/>
            <person name="Debuchy R."/>
            <person name="Gladieux P."/>
            <person name="Thoren M.H."/>
            <person name="Johannesson H."/>
        </authorList>
    </citation>
    <scope>NUCLEOTIDE SEQUENCE</scope>
    <source>
        <strain evidence="2">CBS 990.96</strain>
    </source>
</reference>
<evidence type="ECO:0000313" key="3">
    <source>
        <dbReference type="Proteomes" id="UP001301958"/>
    </source>
</evidence>
<evidence type="ECO:0000313" key="2">
    <source>
        <dbReference type="EMBL" id="KAK4223062.1"/>
    </source>
</evidence>